<evidence type="ECO:0000256" key="2">
    <source>
        <dbReference type="ARBA" id="ARBA00023015"/>
    </source>
</evidence>
<comment type="similarity">
    <text evidence="1">Belongs to the MYB-CC family.</text>
</comment>
<name>A0AAD8J9B4_9APIA</name>
<evidence type="ECO:0000256" key="5">
    <source>
        <dbReference type="ARBA" id="ARBA00023242"/>
    </source>
</evidence>
<dbReference type="Gene3D" id="1.10.10.60">
    <property type="entry name" value="Homeodomain-like"/>
    <property type="match status" value="1"/>
</dbReference>
<feature type="domain" description="MYB-CC type transcription factor LHEQLE-containing" evidence="7">
    <location>
        <begin position="96"/>
        <end position="138"/>
    </location>
</feature>
<evidence type="ECO:0000313" key="9">
    <source>
        <dbReference type="Proteomes" id="UP001237642"/>
    </source>
</evidence>
<accession>A0AAD8J9B4</accession>
<dbReference type="InterPro" id="IPR046955">
    <property type="entry name" value="PHR1-like"/>
</dbReference>
<dbReference type="Pfam" id="PF00249">
    <property type="entry name" value="Myb_DNA-binding"/>
    <property type="match status" value="1"/>
</dbReference>
<keyword evidence="3" id="KW-0175">Coiled coil</keyword>
<dbReference type="Pfam" id="PF14379">
    <property type="entry name" value="Myb_CC_LHEQLE"/>
    <property type="match status" value="1"/>
</dbReference>
<evidence type="ECO:0000313" key="8">
    <source>
        <dbReference type="EMBL" id="KAK1398245.1"/>
    </source>
</evidence>
<evidence type="ECO:0000256" key="1">
    <source>
        <dbReference type="ARBA" id="ARBA00006783"/>
    </source>
</evidence>
<protein>
    <submittedName>
        <fullName evidence="8">Myb family transcription factor</fullName>
    </submittedName>
</protein>
<dbReference type="InterPro" id="IPR001005">
    <property type="entry name" value="SANT/Myb"/>
</dbReference>
<dbReference type="GO" id="GO:0003700">
    <property type="term" value="F:DNA-binding transcription factor activity"/>
    <property type="evidence" value="ECO:0007669"/>
    <property type="project" value="InterPro"/>
</dbReference>
<dbReference type="InterPro" id="IPR025756">
    <property type="entry name" value="Myb_CC_LHEQLE"/>
</dbReference>
<dbReference type="AlphaFoldDB" id="A0AAD8J9B4"/>
<dbReference type="InterPro" id="IPR006447">
    <property type="entry name" value="Myb_dom_plants"/>
</dbReference>
<organism evidence="8 9">
    <name type="scientific">Heracleum sosnowskyi</name>
    <dbReference type="NCBI Taxonomy" id="360622"/>
    <lineage>
        <taxon>Eukaryota</taxon>
        <taxon>Viridiplantae</taxon>
        <taxon>Streptophyta</taxon>
        <taxon>Embryophyta</taxon>
        <taxon>Tracheophyta</taxon>
        <taxon>Spermatophyta</taxon>
        <taxon>Magnoliopsida</taxon>
        <taxon>eudicotyledons</taxon>
        <taxon>Gunneridae</taxon>
        <taxon>Pentapetalae</taxon>
        <taxon>asterids</taxon>
        <taxon>campanulids</taxon>
        <taxon>Apiales</taxon>
        <taxon>Apiaceae</taxon>
        <taxon>Apioideae</taxon>
        <taxon>apioid superclade</taxon>
        <taxon>Tordylieae</taxon>
        <taxon>Tordyliinae</taxon>
        <taxon>Heracleum</taxon>
    </lineage>
</organism>
<sequence>MSSSRSGSAGKERLKWTQELHNLFEKTVNELGGPDRVTPKGILNAMRIPGLTIYHVKSHLQNYRMSKFVPETPNKHKFERNKSHILPNFSATAGAQLHEALQMQLGVNRRLSDQIEVQRNLKVKVEAQGRFLERIAEEYKSKSNIRMKPSKPFSPISFPYRLKELESEIKESESDSDIENFSIRSDEKLEGSKRFHVDQKDAVLPRCRNFAPRSCAQPHIFVPGG</sequence>
<keyword evidence="2" id="KW-0805">Transcription regulation</keyword>
<proteinExistence type="inferred from homology"/>
<dbReference type="EMBL" id="JAUIZM010000002">
    <property type="protein sequence ID" value="KAK1398245.1"/>
    <property type="molecule type" value="Genomic_DNA"/>
</dbReference>
<keyword evidence="4" id="KW-0804">Transcription</keyword>
<feature type="domain" description="Myb-like" evidence="6">
    <location>
        <begin position="13"/>
        <end position="64"/>
    </location>
</feature>
<keyword evidence="5" id="KW-0539">Nucleus</keyword>
<comment type="caution">
    <text evidence="8">The sequence shown here is derived from an EMBL/GenBank/DDBJ whole genome shotgun (WGS) entry which is preliminary data.</text>
</comment>
<dbReference type="GO" id="GO:0003677">
    <property type="term" value="F:DNA binding"/>
    <property type="evidence" value="ECO:0007669"/>
    <property type="project" value="InterPro"/>
</dbReference>
<keyword evidence="9" id="KW-1185">Reference proteome</keyword>
<evidence type="ECO:0000256" key="3">
    <source>
        <dbReference type="ARBA" id="ARBA00023054"/>
    </source>
</evidence>
<dbReference type="SUPFAM" id="SSF46689">
    <property type="entry name" value="Homeodomain-like"/>
    <property type="match status" value="1"/>
</dbReference>
<evidence type="ECO:0000259" key="7">
    <source>
        <dbReference type="Pfam" id="PF14379"/>
    </source>
</evidence>
<gene>
    <name evidence="8" type="ORF">POM88_008108</name>
</gene>
<evidence type="ECO:0000259" key="6">
    <source>
        <dbReference type="Pfam" id="PF00249"/>
    </source>
</evidence>
<reference evidence="8" key="1">
    <citation type="submission" date="2023-02" db="EMBL/GenBank/DDBJ databases">
        <title>Genome of toxic invasive species Heracleum sosnowskyi carries increased number of genes despite the absence of recent whole-genome duplications.</title>
        <authorList>
            <person name="Schelkunov M."/>
            <person name="Shtratnikova V."/>
            <person name="Makarenko M."/>
            <person name="Klepikova A."/>
            <person name="Omelchenko D."/>
            <person name="Novikova G."/>
            <person name="Obukhova E."/>
            <person name="Bogdanov V."/>
            <person name="Penin A."/>
            <person name="Logacheva M."/>
        </authorList>
    </citation>
    <scope>NUCLEOTIDE SEQUENCE</scope>
    <source>
        <strain evidence="8">Hsosn_3</strain>
        <tissue evidence="8">Leaf</tissue>
    </source>
</reference>
<dbReference type="Proteomes" id="UP001237642">
    <property type="component" value="Unassembled WGS sequence"/>
</dbReference>
<dbReference type="PANTHER" id="PTHR31499">
    <property type="entry name" value="MYB FAMILY TRANSCRIPTION FACTOR PHL11"/>
    <property type="match status" value="1"/>
</dbReference>
<reference evidence="8" key="2">
    <citation type="submission" date="2023-05" db="EMBL/GenBank/DDBJ databases">
        <authorList>
            <person name="Schelkunov M.I."/>
        </authorList>
    </citation>
    <scope>NUCLEOTIDE SEQUENCE</scope>
    <source>
        <strain evidence="8">Hsosn_3</strain>
        <tissue evidence="8">Leaf</tissue>
    </source>
</reference>
<dbReference type="PANTHER" id="PTHR31499:SF79">
    <property type="entry name" value="HTH MYB-TYPE DOMAIN-CONTAINING PROTEIN"/>
    <property type="match status" value="1"/>
</dbReference>
<evidence type="ECO:0000256" key="4">
    <source>
        <dbReference type="ARBA" id="ARBA00023163"/>
    </source>
</evidence>
<dbReference type="NCBIfam" id="TIGR01557">
    <property type="entry name" value="myb_SHAQKYF"/>
    <property type="match status" value="1"/>
</dbReference>
<dbReference type="InterPro" id="IPR009057">
    <property type="entry name" value="Homeodomain-like_sf"/>
</dbReference>